<feature type="domain" description="3-hydroxyacyl-CoA dehydrogenase NAD binding" evidence="14">
    <location>
        <begin position="290"/>
        <end position="466"/>
    </location>
</feature>
<keyword evidence="3" id="KW-0276">Fatty acid metabolism</keyword>
<keyword evidence="11" id="KW-0511">Multifunctional enzyme</keyword>
<dbReference type="InterPro" id="IPR029045">
    <property type="entry name" value="ClpP/crotonase-like_dom_sf"/>
</dbReference>
<evidence type="ECO:0000256" key="11">
    <source>
        <dbReference type="ARBA" id="ARBA00023268"/>
    </source>
</evidence>
<evidence type="ECO:0000256" key="8">
    <source>
        <dbReference type="ARBA" id="ARBA00023140"/>
    </source>
</evidence>
<dbReference type="InterPro" id="IPR008927">
    <property type="entry name" value="6-PGluconate_DH-like_C_sf"/>
</dbReference>
<evidence type="ECO:0000256" key="6">
    <source>
        <dbReference type="ARBA" id="ARBA00023027"/>
    </source>
</evidence>
<gene>
    <name evidence="15" type="ORF">GB927_023240</name>
</gene>
<evidence type="ECO:0000256" key="5">
    <source>
        <dbReference type="ARBA" id="ARBA00023002"/>
    </source>
</evidence>
<dbReference type="SUPFAM" id="SSF52096">
    <property type="entry name" value="ClpP/crotonase"/>
    <property type="match status" value="1"/>
</dbReference>
<keyword evidence="4" id="KW-0442">Lipid degradation</keyword>
<dbReference type="Pfam" id="PF02737">
    <property type="entry name" value="3HCDH_N"/>
    <property type="match status" value="1"/>
</dbReference>
<evidence type="ECO:0000259" key="14">
    <source>
        <dbReference type="Pfam" id="PF02737"/>
    </source>
</evidence>
<dbReference type="SUPFAM" id="SSF51735">
    <property type="entry name" value="NAD(P)-binding Rossmann-fold domains"/>
    <property type="match status" value="1"/>
</dbReference>
<keyword evidence="10" id="KW-0456">Lyase</keyword>
<dbReference type="Gene3D" id="1.10.1040.50">
    <property type="match status" value="1"/>
</dbReference>
<evidence type="ECO:0000256" key="9">
    <source>
        <dbReference type="ARBA" id="ARBA00023235"/>
    </source>
</evidence>
<sequence length="648" mass="67640">MRFSQSVSARLEGGVLVLTIDNPPVNALSAHVRAGLLAALDHAAATAHITGMVISGTGRTFIGGADIKEFGQPMVEPTLPQVVERIEAFEKPVVCAVDGAALGGGCEVALACHGRIAGENASFGLSEVKLGIVPGAGGTQRLPRLIGPIAAIDLIGTGRAVKAREAVALGLADTVVADPVAAAVTVLRAGQPLRRTGSIDVPAADAAAIDAAEAKVLARSRGQLAPAEAARLVRAASQLDLDKGLAEERATFLRLRDSSESAALRHVFFAERAAGKVEKLTDVSPRRIETVGIVGTGLMGSGIAVSALTSGYRVIALEQTQEAAAAGRARIAGILDKAAQSGRLSTEAREACLARLGTTTEATDLAAADLVLEAVFDDLSVKTELFRRLDAIVGPDAILATNTSYLDPDAIAAATADPSRVVGLHFFSPAHVMRLVEVVDCAKTAPDVLASALSFVKRLGKLPIVCGVTEGFIGNRIFSAYRRAAEFMLEDGALPHEIDAALEAYGFPMGIFAVNDMAGLEIAWARRKRQAATRDPAERYVEIADRLCEAGRLGRKTGLGWYAYPNGERIIDPAVTAAIEAARAAKNIAPRAFTAQEIMERLLKAMVDEGTVLLAEGIAARPGDIDLVMINGYGFPAHKGGPMFAAEH</sequence>
<evidence type="ECO:0000256" key="7">
    <source>
        <dbReference type="ARBA" id="ARBA00023098"/>
    </source>
</evidence>
<keyword evidence="9" id="KW-0413">Isomerase</keyword>
<name>A0ABT1RD09_9HYPH</name>
<comment type="catalytic activity">
    <reaction evidence="12">
        <text>a (3S)-3-hydroxyacyl-CoA + NAD(+) = a 3-oxoacyl-CoA + NADH + H(+)</text>
        <dbReference type="Rhea" id="RHEA:22432"/>
        <dbReference type="ChEBI" id="CHEBI:15378"/>
        <dbReference type="ChEBI" id="CHEBI:57318"/>
        <dbReference type="ChEBI" id="CHEBI:57540"/>
        <dbReference type="ChEBI" id="CHEBI:57945"/>
        <dbReference type="ChEBI" id="CHEBI:90726"/>
        <dbReference type="EC" id="1.1.1.35"/>
    </reaction>
</comment>
<accession>A0ABT1RD09</accession>
<dbReference type="Gene3D" id="3.40.50.720">
    <property type="entry name" value="NAD(P)-binding Rossmann-like Domain"/>
    <property type="match status" value="1"/>
</dbReference>
<evidence type="ECO:0000256" key="4">
    <source>
        <dbReference type="ARBA" id="ARBA00022963"/>
    </source>
</evidence>
<evidence type="ECO:0000313" key="16">
    <source>
        <dbReference type="Proteomes" id="UP000996601"/>
    </source>
</evidence>
<protein>
    <submittedName>
        <fullName evidence="15">Enoyl-CoA hydratase/isomerase family protein</fullName>
    </submittedName>
</protein>
<comment type="caution">
    <text evidence="15">The sequence shown here is derived from an EMBL/GenBank/DDBJ whole genome shotgun (WGS) entry which is preliminary data.</text>
</comment>
<dbReference type="InterPro" id="IPR036291">
    <property type="entry name" value="NAD(P)-bd_dom_sf"/>
</dbReference>
<keyword evidence="7" id="KW-0443">Lipid metabolism</keyword>
<dbReference type="InterPro" id="IPR006176">
    <property type="entry name" value="3-OHacyl-CoA_DH_NAD-bd"/>
</dbReference>
<comment type="pathway">
    <text evidence="2">Lipid metabolism; fatty acid beta-oxidation.</text>
</comment>
<organism evidence="15 16">
    <name type="scientific">Shinella lacus</name>
    <dbReference type="NCBI Taxonomy" id="2654216"/>
    <lineage>
        <taxon>Bacteria</taxon>
        <taxon>Pseudomonadati</taxon>
        <taxon>Pseudomonadota</taxon>
        <taxon>Alphaproteobacteria</taxon>
        <taxon>Hyphomicrobiales</taxon>
        <taxon>Rhizobiaceae</taxon>
        <taxon>Shinella</taxon>
    </lineage>
</organism>
<reference evidence="15" key="1">
    <citation type="submission" date="2021-07" db="EMBL/GenBank/DDBJ databases">
        <title>Shinella sp. nov., a novel member of the genus Shinella from water.</title>
        <authorList>
            <person name="Deng Y."/>
        </authorList>
    </citation>
    <scope>NUCLEOTIDE SEQUENCE</scope>
    <source>
        <strain evidence="15">CPCC 100929</strain>
    </source>
</reference>
<dbReference type="SUPFAM" id="SSF48179">
    <property type="entry name" value="6-phosphogluconate dehydrogenase C-terminal domain-like"/>
    <property type="match status" value="2"/>
</dbReference>
<dbReference type="InterPro" id="IPR006108">
    <property type="entry name" value="3HC_DH_C"/>
</dbReference>
<evidence type="ECO:0000313" key="15">
    <source>
        <dbReference type="EMBL" id="MCQ4632974.1"/>
    </source>
</evidence>
<dbReference type="CDD" id="cd06558">
    <property type="entry name" value="crotonase-like"/>
    <property type="match status" value="1"/>
</dbReference>
<keyword evidence="16" id="KW-1185">Reference proteome</keyword>
<evidence type="ECO:0000256" key="2">
    <source>
        <dbReference type="ARBA" id="ARBA00005005"/>
    </source>
</evidence>
<evidence type="ECO:0000256" key="12">
    <source>
        <dbReference type="ARBA" id="ARBA00049556"/>
    </source>
</evidence>
<keyword evidence="8" id="KW-0576">Peroxisome</keyword>
<dbReference type="PANTHER" id="PTHR23309">
    <property type="entry name" value="3-HYDROXYACYL-COA DEHYROGENASE"/>
    <property type="match status" value="1"/>
</dbReference>
<evidence type="ECO:0000256" key="1">
    <source>
        <dbReference type="ARBA" id="ARBA00004275"/>
    </source>
</evidence>
<dbReference type="RefSeq" id="WP_256119605.1">
    <property type="nucleotide sequence ID" value="NZ_WHSB02000010.1"/>
</dbReference>
<dbReference type="Proteomes" id="UP000996601">
    <property type="component" value="Unassembled WGS sequence"/>
</dbReference>
<dbReference type="InterPro" id="IPR001753">
    <property type="entry name" value="Enoyl-CoA_hydra/iso"/>
</dbReference>
<dbReference type="EMBL" id="WHSB02000010">
    <property type="protein sequence ID" value="MCQ4632974.1"/>
    <property type="molecule type" value="Genomic_DNA"/>
</dbReference>
<dbReference type="Gene3D" id="3.90.226.10">
    <property type="entry name" value="2-enoyl-CoA Hydratase, Chain A, domain 1"/>
    <property type="match status" value="1"/>
</dbReference>
<proteinExistence type="predicted"/>
<comment type="subcellular location">
    <subcellularLocation>
        <location evidence="1">Peroxisome</location>
    </subcellularLocation>
</comment>
<keyword evidence="5" id="KW-0560">Oxidoreductase</keyword>
<feature type="domain" description="3-hydroxyacyl-CoA dehydrogenase C-terminal" evidence="13">
    <location>
        <begin position="471"/>
        <end position="564"/>
    </location>
</feature>
<dbReference type="Pfam" id="PF00725">
    <property type="entry name" value="3HCDH"/>
    <property type="match status" value="1"/>
</dbReference>
<evidence type="ECO:0000256" key="3">
    <source>
        <dbReference type="ARBA" id="ARBA00022832"/>
    </source>
</evidence>
<dbReference type="Pfam" id="PF00378">
    <property type="entry name" value="ECH_1"/>
    <property type="match status" value="1"/>
</dbReference>
<keyword evidence="6" id="KW-0520">NAD</keyword>
<evidence type="ECO:0000256" key="10">
    <source>
        <dbReference type="ARBA" id="ARBA00023239"/>
    </source>
</evidence>
<evidence type="ECO:0000259" key="13">
    <source>
        <dbReference type="Pfam" id="PF00725"/>
    </source>
</evidence>